<dbReference type="AlphaFoldDB" id="A0AAD7WLG4"/>
<proteinExistence type="predicted"/>
<organism evidence="2 3">
    <name type="scientific">Aldrovandia affinis</name>
    <dbReference type="NCBI Taxonomy" id="143900"/>
    <lineage>
        <taxon>Eukaryota</taxon>
        <taxon>Metazoa</taxon>
        <taxon>Chordata</taxon>
        <taxon>Craniata</taxon>
        <taxon>Vertebrata</taxon>
        <taxon>Euteleostomi</taxon>
        <taxon>Actinopterygii</taxon>
        <taxon>Neopterygii</taxon>
        <taxon>Teleostei</taxon>
        <taxon>Notacanthiformes</taxon>
        <taxon>Halosauridae</taxon>
        <taxon>Aldrovandia</taxon>
    </lineage>
</organism>
<gene>
    <name evidence="2" type="ORF">AAFF_G00388290</name>
</gene>
<dbReference type="Proteomes" id="UP001221898">
    <property type="component" value="Unassembled WGS sequence"/>
</dbReference>
<feature type="compositionally biased region" description="Low complexity" evidence="1">
    <location>
        <begin position="39"/>
        <end position="53"/>
    </location>
</feature>
<dbReference type="EMBL" id="JAINUG010000072">
    <property type="protein sequence ID" value="KAJ8401247.1"/>
    <property type="molecule type" value="Genomic_DNA"/>
</dbReference>
<sequence length="98" mass="10444">MSNRPHQDTATHSSGKCLPNAHGHVDGNETTSLDKAPRLDASPPAADSADRQAGPSITALAFLLRPPDQRGETRPPHSNSYDTSLSPENKAQPHSSRL</sequence>
<evidence type="ECO:0000313" key="3">
    <source>
        <dbReference type="Proteomes" id="UP001221898"/>
    </source>
</evidence>
<accession>A0AAD7WLG4</accession>
<feature type="compositionally biased region" description="Polar residues" evidence="1">
    <location>
        <begin position="76"/>
        <end position="98"/>
    </location>
</feature>
<reference evidence="2" key="1">
    <citation type="journal article" date="2023" name="Science">
        <title>Genome structures resolve the early diversification of teleost fishes.</title>
        <authorList>
            <person name="Parey E."/>
            <person name="Louis A."/>
            <person name="Montfort J."/>
            <person name="Bouchez O."/>
            <person name="Roques C."/>
            <person name="Iampietro C."/>
            <person name="Lluch J."/>
            <person name="Castinel A."/>
            <person name="Donnadieu C."/>
            <person name="Desvignes T."/>
            <person name="Floi Bucao C."/>
            <person name="Jouanno E."/>
            <person name="Wen M."/>
            <person name="Mejri S."/>
            <person name="Dirks R."/>
            <person name="Jansen H."/>
            <person name="Henkel C."/>
            <person name="Chen W.J."/>
            <person name="Zahm M."/>
            <person name="Cabau C."/>
            <person name="Klopp C."/>
            <person name="Thompson A.W."/>
            <person name="Robinson-Rechavi M."/>
            <person name="Braasch I."/>
            <person name="Lecointre G."/>
            <person name="Bobe J."/>
            <person name="Postlethwait J.H."/>
            <person name="Berthelot C."/>
            <person name="Roest Crollius H."/>
            <person name="Guiguen Y."/>
        </authorList>
    </citation>
    <scope>NUCLEOTIDE SEQUENCE</scope>
    <source>
        <strain evidence="2">NC1722</strain>
    </source>
</reference>
<name>A0AAD7WLG4_9TELE</name>
<feature type="region of interest" description="Disordered" evidence="1">
    <location>
        <begin position="1"/>
        <end position="98"/>
    </location>
</feature>
<evidence type="ECO:0000313" key="2">
    <source>
        <dbReference type="EMBL" id="KAJ8401247.1"/>
    </source>
</evidence>
<keyword evidence="3" id="KW-1185">Reference proteome</keyword>
<evidence type="ECO:0000256" key="1">
    <source>
        <dbReference type="SAM" id="MobiDB-lite"/>
    </source>
</evidence>
<protein>
    <submittedName>
        <fullName evidence="2">Uncharacterized protein</fullName>
    </submittedName>
</protein>
<comment type="caution">
    <text evidence="2">The sequence shown here is derived from an EMBL/GenBank/DDBJ whole genome shotgun (WGS) entry which is preliminary data.</text>
</comment>